<dbReference type="PANTHER" id="PTHR31170:SF17">
    <property type="match status" value="1"/>
</dbReference>
<dbReference type="Pfam" id="PF03140">
    <property type="entry name" value="DUF247"/>
    <property type="match status" value="1"/>
</dbReference>
<gene>
    <name evidence="1" type="ORF">POPTR_001G017800</name>
</gene>
<keyword evidence="2" id="KW-1185">Reference proteome</keyword>
<dbReference type="STRING" id="3694.A0A2K2BQY8"/>
<sequence>MRKDLENLSPLSKECCIYKVPRRLRVLNEKAYAPQVVSIDPFHRDKKELQEMEEHKRMYLQDFLKWSNMQDWRTLLNSLAIVRQHCVIVMPKPLKILAVKNL</sequence>
<dbReference type="EMBL" id="CM009290">
    <property type="protein sequence ID" value="PNT52189.1"/>
    <property type="molecule type" value="Genomic_DNA"/>
</dbReference>
<protein>
    <submittedName>
        <fullName evidence="1">Uncharacterized protein</fullName>
    </submittedName>
</protein>
<dbReference type="InParanoid" id="A0A2K2BQY8"/>
<dbReference type="InterPro" id="IPR004158">
    <property type="entry name" value="DUF247_pln"/>
</dbReference>
<proteinExistence type="predicted"/>
<organism evidence="1 2">
    <name type="scientific">Populus trichocarpa</name>
    <name type="common">Western balsam poplar</name>
    <name type="synonym">Populus balsamifera subsp. trichocarpa</name>
    <dbReference type="NCBI Taxonomy" id="3694"/>
    <lineage>
        <taxon>Eukaryota</taxon>
        <taxon>Viridiplantae</taxon>
        <taxon>Streptophyta</taxon>
        <taxon>Embryophyta</taxon>
        <taxon>Tracheophyta</taxon>
        <taxon>Spermatophyta</taxon>
        <taxon>Magnoliopsida</taxon>
        <taxon>eudicotyledons</taxon>
        <taxon>Gunneridae</taxon>
        <taxon>Pentapetalae</taxon>
        <taxon>rosids</taxon>
        <taxon>fabids</taxon>
        <taxon>Malpighiales</taxon>
        <taxon>Salicaceae</taxon>
        <taxon>Saliceae</taxon>
        <taxon>Populus</taxon>
    </lineage>
</organism>
<name>A0A2K2BQY8_POPTR</name>
<dbReference type="Proteomes" id="UP000006729">
    <property type="component" value="Chromosome 1"/>
</dbReference>
<accession>A0A2K2BQY8</accession>
<evidence type="ECO:0000313" key="1">
    <source>
        <dbReference type="EMBL" id="PNT52189.1"/>
    </source>
</evidence>
<reference evidence="1 2" key="1">
    <citation type="journal article" date="2006" name="Science">
        <title>The genome of black cottonwood, Populus trichocarpa (Torr. &amp; Gray).</title>
        <authorList>
            <person name="Tuskan G.A."/>
            <person name="Difazio S."/>
            <person name="Jansson S."/>
            <person name="Bohlmann J."/>
            <person name="Grigoriev I."/>
            <person name="Hellsten U."/>
            <person name="Putnam N."/>
            <person name="Ralph S."/>
            <person name="Rombauts S."/>
            <person name="Salamov A."/>
            <person name="Schein J."/>
            <person name="Sterck L."/>
            <person name="Aerts A."/>
            <person name="Bhalerao R.R."/>
            <person name="Bhalerao R.P."/>
            <person name="Blaudez D."/>
            <person name="Boerjan W."/>
            <person name="Brun A."/>
            <person name="Brunner A."/>
            <person name="Busov V."/>
            <person name="Campbell M."/>
            <person name="Carlson J."/>
            <person name="Chalot M."/>
            <person name="Chapman J."/>
            <person name="Chen G.L."/>
            <person name="Cooper D."/>
            <person name="Coutinho P.M."/>
            <person name="Couturier J."/>
            <person name="Covert S."/>
            <person name="Cronk Q."/>
            <person name="Cunningham R."/>
            <person name="Davis J."/>
            <person name="Degroeve S."/>
            <person name="Dejardin A."/>
            <person name="Depamphilis C."/>
            <person name="Detter J."/>
            <person name="Dirks B."/>
            <person name="Dubchak I."/>
            <person name="Duplessis S."/>
            <person name="Ehlting J."/>
            <person name="Ellis B."/>
            <person name="Gendler K."/>
            <person name="Goodstein D."/>
            <person name="Gribskov M."/>
            <person name="Grimwood J."/>
            <person name="Groover A."/>
            <person name="Gunter L."/>
            <person name="Hamberger B."/>
            <person name="Heinze B."/>
            <person name="Helariutta Y."/>
            <person name="Henrissat B."/>
            <person name="Holligan D."/>
            <person name="Holt R."/>
            <person name="Huang W."/>
            <person name="Islam-Faridi N."/>
            <person name="Jones S."/>
            <person name="Jones-Rhoades M."/>
            <person name="Jorgensen R."/>
            <person name="Joshi C."/>
            <person name="Kangasjarvi J."/>
            <person name="Karlsson J."/>
            <person name="Kelleher C."/>
            <person name="Kirkpatrick R."/>
            <person name="Kirst M."/>
            <person name="Kohler A."/>
            <person name="Kalluri U."/>
            <person name="Larimer F."/>
            <person name="Leebens-Mack J."/>
            <person name="Leple J.C."/>
            <person name="Locascio P."/>
            <person name="Lou Y."/>
            <person name="Lucas S."/>
            <person name="Martin F."/>
            <person name="Montanini B."/>
            <person name="Napoli C."/>
            <person name="Nelson D.R."/>
            <person name="Nelson C."/>
            <person name="Nieminen K."/>
            <person name="Nilsson O."/>
            <person name="Pereda V."/>
            <person name="Peter G."/>
            <person name="Philippe R."/>
            <person name="Pilate G."/>
            <person name="Poliakov A."/>
            <person name="Razumovskaya J."/>
            <person name="Richardson P."/>
            <person name="Rinaldi C."/>
            <person name="Ritland K."/>
            <person name="Rouze P."/>
            <person name="Ryaboy D."/>
            <person name="Schmutz J."/>
            <person name="Schrader J."/>
            <person name="Segerman B."/>
            <person name="Shin H."/>
            <person name="Siddiqui A."/>
            <person name="Sterky F."/>
            <person name="Terry A."/>
            <person name="Tsai C.J."/>
            <person name="Uberbacher E."/>
            <person name="Unneberg P."/>
            <person name="Vahala J."/>
            <person name="Wall K."/>
            <person name="Wessler S."/>
            <person name="Yang G."/>
            <person name="Yin T."/>
            <person name="Douglas C."/>
            <person name="Marra M."/>
            <person name="Sandberg G."/>
            <person name="Van de Peer Y."/>
            <person name="Rokhsar D."/>
        </authorList>
    </citation>
    <scope>NUCLEOTIDE SEQUENCE [LARGE SCALE GENOMIC DNA]</scope>
    <source>
        <strain evidence="2">cv. Nisqually</strain>
    </source>
</reference>
<evidence type="ECO:0000313" key="2">
    <source>
        <dbReference type="Proteomes" id="UP000006729"/>
    </source>
</evidence>
<dbReference type="PANTHER" id="PTHR31170">
    <property type="entry name" value="BNAC04G53230D PROTEIN"/>
    <property type="match status" value="1"/>
</dbReference>
<dbReference type="AlphaFoldDB" id="A0A2K2BQY8"/>